<evidence type="ECO:0000313" key="2">
    <source>
        <dbReference type="Proteomes" id="UP000220102"/>
    </source>
</evidence>
<dbReference type="RefSeq" id="WP_098073724.1">
    <property type="nucleotide sequence ID" value="NZ_PDEQ01000001.1"/>
</dbReference>
<proteinExistence type="predicted"/>
<sequence length="82" mass="8948">MLDIQSLQLLSKLLNVSYLCREAGLNPRTIQSKLRRGTELTVKESRAMYRVLQSDLGAAGLTVTDKNGAAGEASPTWEDLLA</sequence>
<keyword evidence="2" id="KW-1185">Reference proteome</keyword>
<name>A0A2A8D1Z2_9BACT</name>
<evidence type="ECO:0000313" key="1">
    <source>
        <dbReference type="EMBL" id="PEN14827.1"/>
    </source>
</evidence>
<dbReference type="OrthoDB" id="1495309at2"/>
<dbReference type="EMBL" id="PDEQ01000001">
    <property type="protein sequence ID" value="PEN14827.1"/>
    <property type="molecule type" value="Genomic_DNA"/>
</dbReference>
<protein>
    <submittedName>
        <fullName evidence="1">Uncharacterized protein</fullName>
    </submittedName>
</protein>
<organism evidence="1 2">
    <name type="scientific">Longibacter salinarum</name>
    <dbReference type="NCBI Taxonomy" id="1850348"/>
    <lineage>
        <taxon>Bacteria</taxon>
        <taxon>Pseudomonadati</taxon>
        <taxon>Rhodothermota</taxon>
        <taxon>Rhodothermia</taxon>
        <taxon>Rhodothermales</taxon>
        <taxon>Salisaetaceae</taxon>
        <taxon>Longibacter</taxon>
    </lineage>
</organism>
<gene>
    <name evidence="1" type="ORF">CRI94_00585</name>
</gene>
<dbReference type="AlphaFoldDB" id="A0A2A8D1Z2"/>
<accession>A0A2A8D1Z2</accession>
<reference evidence="1 2" key="1">
    <citation type="submission" date="2017-10" db="EMBL/GenBank/DDBJ databases">
        <title>Draft genome of Longibacter Salinarum.</title>
        <authorList>
            <person name="Goh K.M."/>
            <person name="Shamsir M.S."/>
            <person name="Lim S.W."/>
        </authorList>
    </citation>
    <scope>NUCLEOTIDE SEQUENCE [LARGE SCALE GENOMIC DNA]</scope>
    <source>
        <strain evidence="1 2">KCTC 52045</strain>
    </source>
</reference>
<dbReference type="Proteomes" id="UP000220102">
    <property type="component" value="Unassembled WGS sequence"/>
</dbReference>
<comment type="caution">
    <text evidence="1">The sequence shown here is derived from an EMBL/GenBank/DDBJ whole genome shotgun (WGS) entry which is preliminary data.</text>
</comment>